<proteinExistence type="predicted"/>
<keyword evidence="1" id="KW-0808">Transferase</keyword>
<evidence type="ECO:0000313" key="2">
    <source>
        <dbReference type="Proteomes" id="UP000037326"/>
    </source>
</evidence>
<dbReference type="GO" id="GO:0016740">
    <property type="term" value="F:transferase activity"/>
    <property type="evidence" value="ECO:0007669"/>
    <property type="project" value="UniProtKB-KW"/>
</dbReference>
<name>A0A0K9F9G2_9BACI</name>
<reference evidence="2" key="1">
    <citation type="submission" date="2015-07" db="EMBL/GenBank/DDBJ databases">
        <authorList>
            <consortium name="Consortium for Microbial Forensics and Genomics (microFORGE)"/>
            <person name="Knight B.M."/>
            <person name="Roberts D.P."/>
            <person name="Lin D."/>
            <person name="Hari K."/>
            <person name="Fletcher J."/>
            <person name="Melcher U."/>
            <person name="Blagden T."/>
            <person name="Winegar R.A."/>
        </authorList>
    </citation>
    <scope>NUCLEOTIDE SEQUENCE [LARGE SCALE GENOMIC DNA]</scope>
    <source>
        <strain evidence="2">DSM 23493</strain>
    </source>
</reference>
<comment type="caution">
    <text evidence="1">The sequence shown here is derived from an EMBL/GenBank/DDBJ whole genome shotgun (WGS) entry which is preliminary data.</text>
</comment>
<dbReference type="EMBL" id="LFXJ01000006">
    <property type="protein sequence ID" value="KMY30862.1"/>
    <property type="molecule type" value="Genomic_DNA"/>
</dbReference>
<dbReference type="AlphaFoldDB" id="A0A0K9F9G2"/>
<accession>A0A0K9F9G2</accession>
<dbReference type="GeneID" id="96599460"/>
<dbReference type="RefSeq" id="WP_049667286.1">
    <property type="nucleotide sequence ID" value="NZ_LFXJ01000006.1"/>
</dbReference>
<evidence type="ECO:0000313" key="1">
    <source>
        <dbReference type="EMBL" id="KMY30862.1"/>
    </source>
</evidence>
<dbReference type="Proteomes" id="UP000037326">
    <property type="component" value="Unassembled WGS sequence"/>
</dbReference>
<dbReference type="OrthoDB" id="2942186at2"/>
<protein>
    <submittedName>
        <fullName evidence="1">Polyribonucleotide nucleotidyltransferase</fullName>
    </submittedName>
</protein>
<dbReference type="PATRIC" id="fig|582475.4.peg.5012"/>
<gene>
    <name evidence="1" type="ORF">ACZ11_14615</name>
</gene>
<sequence length="60" mass="6767">MEVNTIMSSQIMELHHTVQMSMMQNALNLNTVVATELLKDLQQQQVAIHPYKGSVIDISL</sequence>
<organism evidence="1 2">
    <name type="scientific">Lysinibacillus xylanilyticus</name>
    <dbReference type="NCBI Taxonomy" id="582475"/>
    <lineage>
        <taxon>Bacteria</taxon>
        <taxon>Bacillati</taxon>
        <taxon>Bacillota</taxon>
        <taxon>Bacilli</taxon>
        <taxon>Bacillales</taxon>
        <taxon>Bacillaceae</taxon>
        <taxon>Lysinibacillus</taxon>
    </lineage>
</organism>